<feature type="region of interest" description="Disordered" evidence="1">
    <location>
        <begin position="135"/>
        <end position="157"/>
    </location>
</feature>
<dbReference type="AlphaFoldDB" id="A0A7S4WAQ8"/>
<organism evidence="3">
    <name type="scientific">Ditylum brightwellii</name>
    <dbReference type="NCBI Taxonomy" id="49249"/>
    <lineage>
        <taxon>Eukaryota</taxon>
        <taxon>Sar</taxon>
        <taxon>Stramenopiles</taxon>
        <taxon>Ochrophyta</taxon>
        <taxon>Bacillariophyta</taxon>
        <taxon>Mediophyceae</taxon>
        <taxon>Lithodesmiophycidae</taxon>
        <taxon>Lithodesmiales</taxon>
        <taxon>Lithodesmiaceae</taxon>
        <taxon>Ditylum</taxon>
    </lineage>
</organism>
<feature type="transmembrane region" description="Helical" evidence="2">
    <location>
        <begin position="294"/>
        <end position="317"/>
    </location>
</feature>
<evidence type="ECO:0000256" key="2">
    <source>
        <dbReference type="SAM" id="Phobius"/>
    </source>
</evidence>
<name>A0A7S4WAQ8_9STRA</name>
<gene>
    <name evidence="3" type="ORF">DBRI00130_LOCUS31318</name>
</gene>
<protein>
    <submittedName>
        <fullName evidence="3">Uncharacterized protein</fullName>
    </submittedName>
</protein>
<keyword evidence="2" id="KW-0812">Transmembrane</keyword>
<reference evidence="3" key="1">
    <citation type="submission" date="2021-01" db="EMBL/GenBank/DDBJ databases">
        <authorList>
            <person name="Corre E."/>
            <person name="Pelletier E."/>
            <person name="Niang G."/>
            <person name="Scheremetjew M."/>
            <person name="Finn R."/>
            <person name="Kale V."/>
            <person name="Holt S."/>
            <person name="Cochrane G."/>
            <person name="Meng A."/>
            <person name="Brown T."/>
            <person name="Cohen L."/>
        </authorList>
    </citation>
    <scope>NUCLEOTIDE SEQUENCE</scope>
    <source>
        <strain evidence="3">GSO104</strain>
    </source>
</reference>
<proteinExistence type="predicted"/>
<feature type="region of interest" description="Disordered" evidence="1">
    <location>
        <begin position="1"/>
        <end position="74"/>
    </location>
</feature>
<evidence type="ECO:0000313" key="3">
    <source>
        <dbReference type="EMBL" id="CAE4638350.1"/>
    </source>
</evidence>
<keyword evidence="2" id="KW-1133">Transmembrane helix</keyword>
<feature type="compositionally biased region" description="Basic and acidic residues" evidence="1">
    <location>
        <begin position="135"/>
        <end position="151"/>
    </location>
</feature>
<sequence length="318" mass="35153">MKLSVNQPKKDDDDDESVIEPPCEDDVEEQRLLAPSINETHSALRPSSDVLNNDPSTTHTSKRHASIEPLSKMKTEKKLYNKMFRKSKAAKKIPNDMSPAVDPDNFRVEEPPFPFAEDQHPQVDNQVEAPPFPYREDEGNERPDIGNHAEEPPVPLGDNTVPNTRTFEVPDAQIPSDDLPTAHTINGNGIITPEAVHVEPPVQAEAIDAQIPSNDLPTAHAINDNGIIMPEARVEPPVQAEAINAQIPPDDLSTAHNIDDNDIIVRIEPPVQAEAIETMATNPEFVFLRKQNRVLLFVVIVIIVGLLIKAPVLYALLK</sequence>
<dbReference type="EMBL" id="HBNS01040177">
    <property type="protein sequence ID" value="CAE4638350.1"/>
    <property type="molecule type" value="Transcribed_RNA"/>
</dbReference>
<evidence type="ECO:0000256" key="1">
    <source>
        <dbReference type="SAM" id="MobiDB-lite"/>
    </source>
</evidence>
<feature type="region of interest" description="Disordered" evidence="1">
    <location>
        <begin position="86"/>
        <end position="109"/>
    </location>
</feature>
<keyword evidence="2" id="KW-0472">Membrane</keyword>
<feature type="compositionally biased region" description="Acidic residues" evidence="1">
    <location>
        <begin position="12"/>
        <end position="28"/>
    </location>
</feature>
<accession>A0A7S4WAQ8</accession>
<feature type="compositionally biased region" description="Polar residues" evidence="1">
    <location>
        <begin position="49"/>
        <end position="59"/>
    </location>
</feature>